<dbReference type="PANTHER" id="PTHR30282">
    <property type="entry name" value="P-AMINOBENZOYL GLUTAMATE TRANSPORTER"/>
    <property type="match status" value="1"/>
</dbReference>
<dbReference type="PANTHER" id="PTHR30282:SF0">
    <property type="entry name" value="P-AMINOBENZOYL-GLUTAMATE TRANSPORT PROTEIN"/>
    <property type="match status" value="1"/>
</dbReference>
<organism evidence="2 3">
    <name type="scientific">Bacteroides pyogenes JCM 6292</name>
    <dbReference type="NCBI Taxonomy" id="1235809"/>
    <lineage>
        <taxon>Bacteria</taxon>
        <taxon>Pseudomonadati</taxon>
        <taxon>Bacteroidota</taxon>
        <taxon>Bacteroidia</taxon>
        <taxon>Bacteroidales</taxon>
        <taxon>Bacteroidaceae</taxon>
        <taxon>Bacteroides</taxon>
    </lineage>
</organism>
<dbReference type="GO" id="GO:0015558">
    <property type="term" value="F:secondary active p-aminobenzoyl-glutamate transmembrane transporter activity"/>
    <property type="evidence" value="ECO:0007669"/>
    <property type="project" value="InterPro"/>
</dbReference>
<keyword evidence="1" id="KW-1133">Transmembrane helix</keyword>
<sequence length="90" mass="10472">MSFIFIPIFAQMGISPDVTQCAFRIGDSSTNAITPFLFYMPLVLTYMRQYDKNITYGSLLKYTWRYSLCILLVWTLLFVCWYLSGLPMGL</sequence>
<dbReference type="Proteomes" id="UP000018861">
    <property type="component" value="Unassembled WGS sequence"/>
</dbReference>
<keyword evidence="1" id="KW-0812">Transmembrane</keyword>
<accession>W4PA88</accession>
<proteinExistence type="predicted"/>
<comment type="caution">
    <text evidence="2">The sequence shown here is derived from an EMBL/GenBank/DDBJ whole genome shotgun (WGS) entry which is preliminary data.</text>
</comment>
<evidence type="ECO:0000256" key="1">
    <source>
        <dbReference type="SAM" id="Phobius"/>
    </source>
</evidence>
<dbReference type="InterPro" id="IPR004697">
    <property type="entry name" value="AbgT"/>
</dbReference>
<reference evidence="2 3" key="1">
    <citation type="journal article" date="2014" name="Genome Announc.">
        <title>Draft Genome Sequences of Three Strains of Bacteroides pyogenes Isolated from a Cat and Swine.</title>
        <authorList>
            <person name="Sakamoto M."/>
            <person name="Oshima K."/>
            <person name="Suda W."/>
            <person name="Kitamura K."/>
            <person name="Iida T."/>
            <person name="Hattori M."/>
            <person name="Ohkuma M."/>
        </authorList>
    </citation>
    <scope>NUCLEOTIDE SEQUENCE [LARGE SCALE GENOMIC DNA]</scope>
    <source>
        <strain evidence="2 3">JCM 6292</strain>
    </source>
</reference>
<feature type="transmembrane region" description="Helical" evidence="1">
    <location>
        <begin position="62"/>
        <end position="84"/>
    </location>
</feature>
<dbReference type="Pfam" id="PF03806">
    <property type="entry name" value="ABG_transport"/>
    <property type="match status" value="1"/>
</dbReference>
<gene>
    <name evidence="2" type="ORF">JCM6292_3149</name>
</gene>
<protein>
    <submittedName>
        <fullName evidence="2">Aminobenzoyl-glutamate transport protein</fullName>
    </submittedName>
</protein>
<dbReference type="AlphaFoldDB" id="W4PA88"/>
<dbReference type="GO" id="GO:1902604">
    <property type="term" value="P:p-aminobenzoyl-glutamate transmembrane transport"/>
    <property type="evidence" value="ECO:0007669"/>
    <property type="project" value="InterPro"/>
</dbReference>
<evidence type="ECO:0000313" key="2">
    <source>
        <dbReference type="EMBL" id="GAE16677.1"/>
    </source>
</evidence>
<keyword evidence="1" id="KW-0472">Membrane</keyword>
<evidence type="ECO:0000313" key="3">
    <source>
        <dbReference type="Proteomes" id="UP000018861"/>
    </source>
</evidence>
<feature type="transmembrane region" description="Helical" evidence="1">
    <location>
        <begin position="31"/>
        <end position="50"/>
    </location>
</feature>
<name>W4PA88_9BACE</name>
<dbReference type="EMBL" id="BAIQ01000040">
    <property type="protein sequence ID" value="GAE16677.1"/>
    <property type="molecule type" value="Genomic_DNA"/>
</dbReference>